<keyword evidence="1" id="KW-0812">Transmembrane</keyword>
<dbReference type="AlphaFoldDB" id="A0A1R1B6H4"/>
<evidence type="ECO:0000313" key="2">
    <source>
        <dbReference type="EMBL" id="OME95138.1"/>
    </source>
</evidence>
<evidence type="ECO:0000313" key="3">
    <source>
        <dbReference type="Proteomes" id="UP000187074"/>
    </source>
</evidence>
<keyword evidence="1" id="KW-1133">Transmembrane helix</keyword>
<dbReference type="STRING" id="1401.BK123_08650"/>
<accession>A0A1R1B6H4</accession>
<organism evidence="2 3">
    <name type="scientific">Paenibacillus lautus</name>
    <name type="common">Bacillus lautus</name>
    <dbReference type="NCBI Taxonomy" id="1401"/>
    <lineage>
        <taxon>Bacteria</taxon>
        <taxon>Bacillati</taxon>
        <taxon>Bacillota</taxon>
        <taxon>Bacilli</taxon>
        <taxon>Bacillales</taxon>
        <taxon>Paenibacillaceae</taxon>
        <taxon>Paenibacillus</taxon>
    </lineage>
</organism>
<dbReference type="Proteomes" id="UP000187074">
    <property type="component" value="Unassembled WGS sequence"/>
</dbReference>
<sequence length="67" mass="7236">MLTGWKLSVIGIIIVGITGIVASITGLIEPGRAIALFVVFVLFIGALELLERIRSRRKKKGEAQSSK</sequence>
<feature type="transmembrane region" description="Helical" evidence="1">
    <location>
        <begin position="34"/>
        <end position="50"/>
    </location>
</feature>
<feature type="transmembrane region" description="Helical" evidence="1">
    <location>
        <begin position="7"/>
        <end position="28"/>
    </location>
</feature>
<name>A0A1R1B6H4_PAELA</name>
<protein>
    <submittedName>
        <fullName evidence="2">Uncharacterized protein</fullName>
    </submittedName>
</protein>
<dbReference type="OrthoDB" id="2646340at2"/>
<gene>
    <name evidence="2" type="ORF">BK123_08650</name>
</gene>
<evidence type="ECO:0000256" key="1">
    <source>
        <dbReference type="SAM" id="Phobius"/>
    </source>
</evidence>
<reference evidence="2 3" key="1">
    <citation type="submission" date="2016-11" db="EMBL/GenBank/DDBJ databases">
        <title>Paenibacillus species isolates.</title>
        <authorList>
            <person name="Beno S.M."/>
        </authorList>
    </citation>
    <scope>NUCLEOTIDE SEQUENCE [LARGE SCALE GENOMIC DNA]</scope>
    <source>
        <strain evidence="2 3">FSL F4-0100</strain>
    </source>
</reference>
<dbReference type="RefSeq" id="WP_076321954.1">
    <property type="nucleotide sequence ID" value="NZ_JBCNGN010000031.1"/>
</dbReference>
<comment type="caution">
    <text evidence="2">The sequence shown here is derived from an EMBL/GenBank/DDBJ whole genome shotgun (WGS) entry which is preliminary data.</text>
</comment>
<keyword evidence="1" id="KW-0472">Membrane</keyword>
<dbReference type="EMBL" id="MRTF01000002">
    <property type="protein sequence ID" value="OME95138.1"/>
    <property type="molecule type" value="Genomic_DNA"/>
</dbReference>
<proteinExistence type="predicted"/>